<dbReference type="SUPFAM" id="SSF52540">
    <property type="entry name" value="P-loop containing nucleoside triphosphate hydrolases"/>
    <property type="match status" value="1"/>
</dbReference>
<comment type="similarity">
    <text evidence="3">Belongs to the TRAFAC class YlqF/YawG GTPase family. RsgA subfamily.</text>
</comment>
<comment type="subunit">
    <text evidence="3">Monomer. Associates with 30S ribosomal subunit, binds 16S rRNA.</text>
</comment>
<feature type="binding site" evidence="3">
    <location>
        <begin position="155"/>
        <end position="158"/>
    </location>
    <ligand>
        <name>GTP</name>
        <dbReference type="ChEBI" id="CHEBI:37565"/>
    </ligand>
</feature>
<dbReference type="Gene3D" id="2.40.50.140">
    <property type="entry name" value="Nucleic acid-binding proteins"/>
    <property type="match status" value="1"/>
</dbReference>
<feature type="domain" description="CP-type G" evidence="6">
    <location>
        <begin position="99"/>
        <end position="267"/>
    </location>
</feature>
<evidence type="ECO:0000313" key="7">
    <source>
        <dbReference type="EMBL" id="TFH67465.1"/>
    </source>
</evidence>
<gene>
    <name evidence="3 7" type="primary">rsgA</name>
    <name evidence="7" type="ORF">E3W66_08220</name>
</gene>
<comment type="subcellular location">
    <subcellularLocation>
        <location evidence="3">Cytoplasm</location>
    </subcellularLocation>
</comment>
<dbReference type="InterPro" id="IPR004881">
    <property type="entry name" value="Ribosome_biogen_GTPase_RsgA"/>
</dbReference>
<dbReference type="AlphaFoldDB" id="A0A4Y8UF85"/>
<dbReference type="EC" id="3.6.1.-" evidence="3"/>
<keyword evidence="3" id="KW-0479">Metal-binding</keyword>
<dbReference type="PROSITE" id="PS51721">
    <property type="entry name" value="G_CP"/>
    <property type="match status" value="1"/>
</dbReference>
<evidence type="ECO:0000256" key="2">
    <source>
        <dbReference type="ARBA" id="ARBA00023134"/>
    </source>
</evidence>
<comment type="function">
    <text evidence="3">One of several proteins that assist in the late maturation steps of the functional core of the 30S ribosomal subunit. Helps release RbfA from mature subunits. May play a role in the assembly of ribosomal proteins into the subunit. Circularly permuted GTPase that catalyzes slow GTP hydrolysis, GTPase activity is stimulated by the 30S ribosomal subunit.</text>
</comment>
<keyword evidence="2 3" id="KW-0342">GTP-binding</keyword>
<keyword evidence="3" id="KW-0690">Ribosome biogenesis</keyword>
<dbReference type="GO" id="GO:0019843">
    <property type="term" value="F:rRNA binding"/>
    <property type="evidence" value="ECO:0007669"/>
    <property type="project" value="UniProtKB-KW"/>
</dbReference>
<dbReference type="GO" id="GO:0005525">
    <property type="term" value="F:GTP binding"/>
    <property type="evidence" value="ECO:0007669"/>
    <property type="project" value="UniProtKB-UniRule"/>
</dbReference>
<evidence type="ECO:0000256" key="3">
    <source>
        <dbReference type="HAMAP-Rule" id="MF_01820"/>
    </source>
</evidence>
<dbReference type="Pfam" id="PF03193">
    <property type="entry name" value="RsgA_GTPase"/>
    <property type="match status" value="1"/>
</dbReference>
<reference evidence="7 8" key="1">
    <citation type="submission" date="2019-03" db="EMBL/GenBank/DDBJ databases">
        <title>Draft genome of Gammaproteobacteria bacterium LSUCC0057, a member of the SAR92 clade.</title>
        <authorList>
            <person name="Lanclos V.C."/>
            <person name="Doiron C."/>
            <person name="Henson M.W."/>
            <person name="Thrash J.C."/>
        </authorList>
    </citation>
    <scope>NUCLEOTIDE SEQUENCE [LARGE SCALE GENOMIC DNA]</scope>
    <source>
        <strain evidence="7 8">LSUCC0057</strain>
    </source>
</reference>
<evidence type="ECO:0000259" key="6">
    <source>
        <dbReference type="PROSITE" id="PS51721"/>
    </source>
</evidence>
<accession>A0A4Y8UF85</accession>
<dbReference type="InterPro" id="IPR010914">
    <property type="entry name" value="RsgA_GTPase_dom"/>
</dbReference>
<evidence type="ECO:0000256" key="1">
    <source>
        <dbReference type="ARBA" id="ARBA00022741"/>
    </source>
</evidence>
<dbReference type="EMBL" id="SPIA01000003">
    <property type="protein sequence ID" value="TFH67465.1"/>
    <property type="molecule type" value="Genomic_DNA"/>
</dbReference>
<feature type="region of interest" description="Disordered" evidence="4">
    <location>
        <begin position="1"/>
        <end position="38"/>
    </location>
</feature>
<feature type="binding site" evidence="3">
    <location>
        <position position="290"/>
    </location>
    <ligand>
        <name>Zn(2+)</name>
        <dbReference type="ChEBI" id="CHEBI:29105"/>
    </ligand>
</feature>
<keyword evidence="8" id="KW-1185">Reference proteome</keyword>
<dbReference type="NCBIfam" id="TIGR00157">
    <property type="entry name" value="ribosome small subunit-dependent GTPase A"/>
    <property type="match status" value="1"/>
</dbReference>
<dbReference type="GO" id="GO:0005737">
    <property type="term" value="C:cytoplasm"/>
    <property type="evidence" value="ECO:0007669"/>
    <property type="project" value="UniProtKB-SubCell"/>
</dbReference>
<comment type="caution">
    <text evidence="7">The sequence shown here is derived from an EMBL/GenBank/DDBJ whole genome shotgun (WGS) entry which is preliminary data.</text>
</comment>
<keyword evidence="3 7" id="KW-0378">Hydrolase</keyword>
<dbReference type="GO" id="GO:0046872">
    <property type="term" value="F:metal ion binding"/>
    <property type="evidence" value="ECO:0007669"/>
    <property type="project" value="UniProtKB-KW"/>
</dbReference>
<dbReference type="SUPFAM" id="SSF50249">
    <property type="entry name" value="Nucleic acid-binding proteins"/>
    <property type="match status" value="1"/>
</dbReference>
<dbReference type="HAMAP" id="MF_01820">
    <property type="entry name" value="GTPase_RsgA"/>
    <property type="match status" value="1"/>
</dbReference>
<dbReference type="PROSITE" id="PS50936">
    <property type="entry name" value="ENGC_GTPASE"/>
    <property type="match status" value="1"/>
</dbReference>
<dbReference type="OrthoDB" id="9809485at2"/>
<dbReference type="Proteomes" id="UP000298133">
    <property type="component" value="Unassembled WGS sequence"/>
</dbReference>
<organism evidence="7 8">
    <name type="scientific">Gammaproteobacteria bacterium LSUCC0057</name>
    <dbReference type="NCBI Taxonomy" id="2559237"/>
    <lineage>
        <taxon>Bacteria</taxon>
        <taxon>Pseudomonadati</taxon>
        <taxon>Pseudomonadota</taxon>
        <taxon>Gammaproteobacteria</taxon>
        <taxon>Cellvibrionales</taxon>
        <taxon>Porticoccaceae</taxon>
        <taxon>SAR92 clade</taxon>
    </lineage>
</organism>
<keyword evidence="3" id="KW-0699">rRNA-binding</keyword>
<comment type="cofactor">
    <cofactor evidence="3">
        <name>Zn(2+)</name>
        <dbReference type="ChEBI" id="CHEBI:29105"/>
    </cofactor>
    <text evidence="3">Binds 1 zinc ion per subunit.</text>
</comment>
<sequence length="333" mass="36533">MSKRRLNQQQQRRIDQRQQRSRDQQLDSSAADDYPSSAADSQIGTVIAHFGEQVEVLAADQPALRCHLRANLDQVVVGDRVVFLPGQPTGVIIARQPRDSELIRPDNFGKLKPVAANIDRIGIVIAPYPEPHSNLIDRYLVAAHLQNITPFLLLNKIDLINADNRAEMEQLCQLYSTIGYRVIHCAANTQQGLQPLRDYLAGHTSIFVGQSGVGKSSLLNQLQPGANSSVGELSTGVDKGRHTTTTSRLYSLPGGGSLIDSPGIREFALSHIAPAAVIHGYIDFAPHLQCKFRDCRHQHEPGCALLAAAKSGLIEPQRLTNYRQIVATIENPL</sequence>
<dbReference type="PANTHER" id="PTHR32120">
    <property type="entry name" value="SMALL RIBOSOMAL SUBUNIT BIOGENESIS GTPASE RSGA"/>
    <property type="match status" value="1"/>
</dbReference>
<feature type="binding site" evidence="3">
    <location>
        <position position="295"/>
    </location>
    <ligand>
        <name>Zn(2+)</name>
        <dbReference type="ChEBI" id="CHEBI:29105"/>
    </ligand>
</feature>
<dbReference type="Gene3D" id="3.40.50.300">
    <property type="entry name" value="P-loop containing nucleotide triphosphate hydrolases"/>
    <property type="match status" value="1"/>
</dbReference>
<dbReference type="PANTHER" id="PTHR32120:SF11">
    <property type="entry name" value="SMALL RIBOSOMAL SUBUNIT BIOGENESIS GTPASE RSGA 1, MITOCHONDRIAL-RELATED"/>
    <property type="match status" value="1"/>
</dbReference>
<evidence type="ECO:0000313" key="8">
    <source>
        <dbReference type="Proteomes" id="UP000298133"/>
    </source>
</evidence>
<dbReference type="NCBIfam" id="NF008931">
    <property type="entry name" value="PRK12288.1"/>
    <property type="match status" value="1"/>
</dbReference>
<dbReference type="Gene3D" id="1.10.40.50">
    <property type="entry name" value="Probable gtpase engc, domain 3"/>
    <property type="match status" value="1"/>
</dbReference>
<name>A0A4Y8UF85_9GAMM</name>
<dbReference type="InterPro" id="IPR027417">
    <property type="entry name" value="P-loop_NTPase"/>
</dbReference>
<dbReference type="CDD" id="cd01854">
    <property type="entry name" value="YjeQ_EngC"/>
    <property type="match status" value="1"/>
</dbReference>
<keyword evidence="1 3" id="KW-0547">Nucleotide-binding</keyword>
<dbReference type="GO" id="GO:0042274">
    <property type="term" value="P:ribosomal small subunit biogenesis"/>
    <property type="evidence" value="ECO:0007669"/>
    <property type="project" value="UniProtKB-UniRule"/>
</dbReference>
<protein>
    <recommendedName>
        <fullName evidence="3">Small ribosomal subunit biogenesis GTPase RsgA</fullName>
        <ecNumber evidence="3">3.6.1.-</ecNumber>
    </recommendedName>
</protein>
<feature type="compositionally biased region" description="Low complexity" evidence="4">
    <location>
        <begin position="26"/>
        <end position="38"/>
    </location>
</feature>
<keyword evidence="3" id="KW-0862">Zinc</keyword>
<feature type="domain" description="EngC GTPase" evidence="5">
    <location>
        <begin position="116"/>
        <end position="265"/>
    </location>
</feature>
<keyword evidence="3" id="KW-0963">Cytoplasm</keyword>
<evidence type="ECO:0000259" key="5">
    <source>
        <dbReference type="PROSITE" id="PS50936"/>
    </source>
</evidence>
<feature type="compositionally biased region" description="Basic and acidic residues" evidence="4">
    <location>
        <begin position="12"/>
        <end position="25"/>
    </location>
</feature>
<feature type="binding site" evidence="3">
    <location>
        <position position="303"/>
    </location>
    <ligand>
        <name>Zn(2+)</name>
        <dbReference type="ChEBI" id="CHEBI:29105"/>
    </ligand>
</feature>
<keyword evidence="3" id="KW-0694">RNA-binding</keyword>
<dbReference type="InterPro" id="IPR030378">
    <property type="entry name" value="G_CP_dom"/>
</dbReference>
<feature type="binding site" evidence="3">
    <location>
        <begin position="209"/>
        <end position="217"/>
    </location>
    <ligand>
        <name>GTP</name>
        <dbReference type="ChEBI" id="CHEBI:37565"/>
    </ligand>
</feature>
<proteinExistence type="inferred from homology"/>
<feature type="binding site" evidence="3">
    <location>
        <position position="297"/>
    </location>
    <ligand>
        <name>Zn(2+)</name>
        <dbReference type="ChEBI" id="CHEBI:29105"/>
    </ligand>
</feature>
<dbReference type="InterPro" id="IPR012340">
    <property type="entry name" value="NA-bd_OB-fold"/>
</dbReference>
<dbReference type="GO" id="GO:0003924">
    <property type="term" value="F:GTPase activity"/>
    <property type="evidence" value="ECO:0007669"/>
    <property type="project" value="UniProtKB-UniRule"/>
</dbReference>
<evidence type="ECO:0000256" key="4">
    <source>
        <dbReference type="SAM" id="MobiDB-lite"/>
    </source>
</evidence>